<protein>
    <submittedName>
        <fullName evidence="2">Thioredoxin family protein</fullName>
    </submittedName>
</protein>
<evidence type="ECO:0000313" key="2">
    <source>
        <dbReference type="EMBL" id="MCM2674385.1"/>
    </source>
</evidence>
<feature type="domain" description="Thioredoxin" evidence="1">
    <location>
        <begin position="11"/>
        <end position="84"/>
    </location>
</feature>
<dbReference type="PANTHER" id="PTHR45663:SF41">
    <property type="entry name" value="THIOREDOXIN-LIKE PROTEIN YUSE"/>
    <property type="match status" value="1"/>
</dbReference>
<dbReference type="SUPFAM" id="SSF52833">
    <property type="entry name" value="Thioredoxin-like"/>
    <property type="match status" value="1"/>
</dbReference>
<gene>
    <name evidence="2" type="ORF">NDM98_01885</name>
</gene>
<dbReference type="RefSeq" id="WP_251604005.1">
    <property type="nucleotide sequence ID" value="NZ_JAMQJY010000001.1"/>
</dbReference>
<accession>A0ABT0XF12</accession>
<evidence type="ECO:0000313" key="3">
    <source>
        <dbReference type="Proteomes" id="UP001203665"/>
    </source>
</evidence>
<dbReference type="InterPro" id="IPR013766">
    <property type="entry name" value="Thioredoxin_domain"/>
</dbReference>
<organism evidence="2 3">
    <name type="scientific">Alkalicoccobacillus plakortidis</name>
    <dbReference type="NCBI Taxonomy" id="444060"/>
    <lineage>
        <taxon>Bacteria</taxon>
        <taxon>Bacillati</taxon>
        <taxon>Bacillota</taxon>
        <taxon>Bacilli</taxon>
        <taxon>Bacillales</taxon>
        <taxon>Bacillaceae</taxon>
        <taxon>Alkalicoccobacillus</taxon>
    </lineage>
</organism>
<dbReference type="EMBL" id="JAMQJY010000001">
    <property type="protein sequence ID" value="MCM2674385.1"/>
    <property type="molecule type" value="Genomic_DNA"/>
</dbReference>
<dbReference type="PANTHER" id="PTHR45663">
    <property type="entry name" value="GEO12009P1"/>
    <property type="match status" value="1"/>
</dbReference>
<dbReference type="Pfam" id="PF00085">
    <property type="entry name" value="Thioredoxin"/>
    <property type="match status" value="1"/>
</dbReference>
<reference evidence="2" key="1">
    <citation type="submission" date="2022-06" db="EMBL/GenBank/DDBJ databases">
        <title>Alkalicoccobacillus porphyridii sp. nov., isolated from a marine red alga, Porphyridium purpureum and reclassification of Shouchella plakortidis and Shouchella gibsonii as Alkalicoccobacillus plakortidis comb. nov. and Alkalicoccobacillus gibsonii comb. nov.</title>
        <authorList>
            <person name="Kim K.H."/>
            <person name="Lee J.K."/>
            <person name="Han D.M."/>
            <person name="Baek J.H."/>
            <person name="Jeon C.O."/>
        </authorList>
    </citation>
    <scope>NUCLEOTIDE SEQUENCE</scope>
    <source>
        <strain evidence="2">DSM 19153</strain>
    </source>
</reference>
<keyword evidence="3" id="KW-1185">Reference proteome</keyword>
<dbReference type="Proteomes" id="UP001203665">
    <property type="component" value="Unassembled WGS sequence"/>
</dbReference>
<comment type="caution">
    <text evidence="2">The sequence shown here is derived from an EMBL/GenBank/DDBJ whole genome shotgun (WGS) entry which is preliminary data.</text>
</comment>
<dbReference type="Gene3D" id="3.40.30.10">
    <property type="entry name" value="Glutaredoxin"/>
    <property type="match status" value="1"/>
</dbReference>
<dbReference type="CDD" id="cd02947">
    <property type="entry name" value="TRX_family"/>
    <property type="match status" value="1"/>
</dbReference>
<proteinExistence type="predicted"/>
<sequence length="107" mass="12300">MMLIERSEGEITKRLEEKDELVIVFVHTPLCGTCKRAASMLTILEQTYEELEINQLNINQYPSFAQTWQIQSVPCLLIFQKGLGVERRYAFQSIPSPSLITSTIHNK</sequence>
<name>A0ABT0XF12_9BACI</name>
<evidence type="ECO:0000259" key="1">
    <source>
        <dbReference type="Pfam" id="PF00085"/>
    </source>
</evidence>
<dbReference type="InterPro" id="IPR036249">
    <property type="entry name" value="Thioredoxin-like_sf"/>
</dbReference>